<keyword evidence="7 10" id="KW-0862">Zinc</keyword>
<evidence type="ECO:0000256" key="2">
    <source>
        <dbReference type="ARBA" id="ARBA00004613"/>
    </source>
</evidence>
<dbReference type="PROSITE" id="PS51144">
    <property type="entry name" value="ALPHA_CA_2"/>
    <property type="match status" value="1"/>
</dbReference>
<dbReference type="InterPro" id="IPR036398">
    <property type="entry name" value="CA_dom_sf"/>
</dbReference>
<dbReference type="EC" id="4.2.1.1" evidence="4 10"/>
<comment type="similarity">
    <text evidence="3 10">Belongs to the alpha-carbonic anhydrase family.</text>
</comment>
<evidence type="ECO:0000256" key="8">
    <source>
        <dbReference type="ARBA" id="ARBA00023239"/>
    </source>
</evidence>
<keyword evidence="5" id="KW-0964">Secreted</keyword>
<feature type="region of interest" description="Disordered" evidence="11">
    <location>
        <begin position="496"/>
        <end position="523"/>
    </location>
</feature>
<evidence type="ECO:0000259" key="12">
    <source>
        <dbReference type="PROSITE" id="PS51144"/>
    </source>
</evidence>
<dbReference type="Pfam" id="PF00194">
    <property type="entry name" value="Carb_anhydrase"/>
    <property type="match status" value="1"/>
</dbReference>
<evidence type="ECO:0000256" key="5">
    <source>
        <dbReference type="ARBA" id="ARBA00022525"/>
    </source>
</evidence>
<evidence type="ECO:0000256" key="9">
    <source>
        <dbReference type="ARBA" id="ARBA00048348"/>
    </source>
</evidence>
<comment type="cofactor">
    <cofactor evidence="10">
        <name>Zn(2+)</name>
        <dbReference type="ChEBI" id="CHEBI:29105"/>
    </cofactor>
</comment>
<comment type="function">
    <text evidence="1 10">Reversible hydration of carbon dioxide.</text>
</comment>
<keyword evidence="10" id="KW-0732">Signal</keyword>
<dbReference type="SUPFAM" id="SSF51069">
    <property type="entry name" value="Carbonic anhydrase"/>
    <property type="match status" value="1"/>
</dbReference>
<feature type="region of interest" description="Disordered" evidence="11">
    <location>
        <begin position="80"/>
        <end position="105"/>
    </location>
</feature>
<evidence type="ECO:0000256" key="3">
    <source>
        <dbReference type="ARBA" id="ARBA00010718"/>
    </source>
</evidence>
<feature type="domain" description="Alpha-carbonic anhydrase" evidence="12">
    <location>
        <begin position="110"/>
        <end position="370"/>
    </location>
</feature>
<dbReference type="SMART" id="SM01057">
    <property type="entry name" value="Carb_anhydrase"/>
    <property type="match status" value="1"/>
</dbReference>
<dbReference type="GO" id="GO:0008270">
    <property type="term" value="F:zinc ion binding"/>
    <property type="evidence" value="ECO:0007669"/>
    <property type="project" value="UniProtKB-UniRule"/>
</dbReference>
<dbReference type="EMBL" id="KF206121">
    <property type="protein sequence ID" value="AHY35316.1"/>
    <property type="molecule type" value="mRNA"/>
</dbReference>
<dbReference type="PANTHER" id="PTHR18952">
    <property type="entry name" value="CARBONIC ANHYDRASE"/>
    <property type="match status" value="1"/>
</dbReference>
<dbReference type="SMR" id="A0A067ZVM5"/>
<evidence type="ECO:0000256" key="7">
    <source>
        <dbReference type="ARBA" id="ARBA00022833"/>
    </source>
</evidence>
<feature type="signal peptide" evidence="10">
    <location>
        <begin position="1"/>
        <end position="18"/>
    </location>
</feature>
<evidence type="ECO:0000313" key="13">
    <source>
        <dbReference type="EMBL" id="AHY35316.1"/>
    </source>
</evidence>
<keyword evidence="6 10" id="KW-0479">Metal-binding</keyword>
<protein>
    <recommendedName>
        <fullName evidence="4 10">Carbonic anhydrase</fullName>
        <ecNumber evidence="4 10">4.2.1.1</ecNumber>
    </recommendedName>
</protein>
<dbReference type="GO" id="GO:0005576">
    <property type="term" value="C:extracellular region"/>
    <property type="evidence" value="ECO:0007669"/>
    <property type="project" value="UniProtKB-SubCell"/>
</dbReference>
<dbReference type="PROSITE" id="PS00162">
    <property type="entry name" value="ALPHA_CA_1"/>
    <property type="match status" value="1"/>
</dbReference>
<evidence type="ECO:0000256" key="6">
    <source>
        <dbReference type="ARBA" id="ARBA00022723"/>
    </source>
</evidence>
<feature type="chain" id="PRO_5025094072" description="Carbonic anhydrase" evidence="10">
    <location>
        <begin position="19"/>
        <end position="550"/>
    </location>
</feature>
<feature type="compositionally biased region" description="Polar residues" evidence="11">
    <location>
        <begin position="392"/>
        <end position="409"/>
    </location>
</feature>
<dbReference type="Gene3D" id="3.10.200.10">
    <property type="entry name" value="Alpha carbonic anhydrase"/>
    <property type="match status" value="1"/>
</dbReference>
<dbReference type="InterPro" id="IPR018338">
    <property type="entry name" value="Carbonic_anhydrase_a-class_CS"/>
</dbReference>
<evidence type="ECO:0000256" key="11">
    <source>
        <dbReference type="SAM" id="MobiDB-lite"/>
    </source>
</evidence>
<reference evidence="13" key="1">
    <citation type="journal article" date="2014" name="Gene">
        <title>Characterization of a novel carbonic anhydrase from freshwater pearl mussel Hyriopsis cumingii and the expression profile of its transcript in response to environmental conditions.</title>
        <authorList>
            <person name="Ren G."/>
            <person name="Wang Y."/>
            <person name="Qin J."/>
            <person name="Tang J."/>
            <person name="Zheng X."/>
            <person name="Li Y."/>
        </authorList>
    </citation>
    <scope>NUCLEOTIDE SEQUENCE</scope>
</reference>
<dbReference type="InterPro" id="IPR023561">
    <property type="entry name" value="Carbonic_anhydrase_a-class"/>
</dbReference>
<dbReference type="PANTHER" id="PTHR18952:SF265">
    <property type="entry name" value="CARBONIC ANHYDRASE"/>
    <property type="match status" value="1"/>
</dbReference>
<accession>A0A067ZVM5</accession>
<dbReference type="AlphaFoldDB" id="A0A067ZVM5"/>
<evidence type="ECO:0000256" key="4">
    <source>
        <dbReference type="ARBA" id="ARBA00012925"/>
    </source>
</evidence>
<feature type="region of interest" description="Disordered" evidence="11">
    <location>
        <begin position="377"/>
        <end position="438"/>
    </location>
</feature>
<comment type="subcellular location">
    <subcellularLocation>
        <location evidence="2">Secreted</location>
    </subcellularLocation>
</comment>
<proteinExistence type="evidence at transcript level"/>
<name>A0A067ZVM5_SINCU</name>
<dbReference type="CDD" id="cd00326">
    <property type="entry name" value="alpha_CA"/>
    <property type="match status" value="1"/>
</dbReference>
<evidence type="ECO:0000256" key="10">
    <source>
        <dbReference type="RuleBase" id="RU367011"/>
    </source>
</evidence>
<keyword evidence="8 10" id="KW-0456">Lyase</keyword>
<comment type="catalytic activity">
    <reaction evidence="9 10">
        <text>hydrogencarbonate + H(+) = CO2 + H2O</text>
        <dbReference type="Rhea" id="RHEA:10748"/>
        <dbReference type="ChEBI" id="CHEBI:15377"/>
        <dbReference type="ChEBI" id="CHEBI:15378"/>
        <dbReference type="ChEBI" id="CHEBI:16526"/>
        <dbReference type="ChEBI" id="CHEBI:17544"/>
        <dbReference type="EC" id="4.2.1.1"/>
    </reaction>
</comment>
<dbReference type="GO" id="GO:0004089">
    <property type="term" value="F:carbonate dehydratase activity"/>
    <property type="evidence" value="ECO:0007669"/>
    <property type="project" value="UniProtKB-UniRule"/>
</dbReference>
<evidence type="ECO:0000256" key="1">
    <source>
        <dbReference type="ARBA" id="ARBA00002904"/>
    </source>
</evidence>
<sequence>MESWCGILALVIATLCSASFPPPANNGFQGTQEQLQVIEAFSNAIKEHLMSLQARDRPLVSFLSSSPSIKHSAIQAVLNDPQYNNNNNNNKQKQQHLGHDANNNDHSHHHDWDYNFCSNVGPKKWGINFPQCNGLHQSPINIVTSQVEYGKRFRTWYYMPKQSTLEVVVKNNGHAPTVKMLNLNMPSYRLYEVPYSEGQEYVLAQFHIHFSKQFGEGSEHRMDGEGFDGEIHLVHYNSKYSNLAEAMHKSDGLAVIGVFLQVGQTPNSALADIIGSCAQVVNGDTEANVTIHSLDFLRHLNHFFTYRGSLTAPGCEESVRWIVMKDPVQIPLRSMQILHQLKDHQGAQICDHGNIRPVQHKNGRIVEANFMPDMLVKPTSSSNKVQKDVTPLPSNATTPKPDTKPTQAATIRKKPIRQSKSNQIQSNPAKSEPKQTHLANNQSIENTAKAEALVHNAEYVDNGRHQYAGEVYSQNGGNVGVYLEPIEGPGEFTSRVQGQGMKPNPQENTYTEPGEGPGELIGSGPSYSQITGGISPQTLAGLHLVNEFLA</sequence>
<feature type="compositionally biased region" description="Polar residues" evidence="11">
    <location>
        <begin position="418"/>
        <end position="429"/>
    </location>
</feature>
<organism evidence="13">
    <name type="scientific">Sinohyriopsis cumingii</name>
    <name type="common">Triangle sail mussel</name>
    <name type="synonym">Hyriopsis cumingii</name>
    <dbReference type="NCBI Taxonomy" id="165450"/>
    <lineage>
        <taxon>Eukaryota</taxon>
        <taxon>Metazoa</taxon>
        <taxon>Spiralia</taxon>
        <taxon>Lophotrochozoa</taxon>
        <taxon>Mollusca</taxon>
        <taxon>Bivalvia</taxon>
        <taxon>Autobranchia</taxon>
        <taxon>Heteroconchia</taxon>
        <taxon>Palaeoheterodonta</taxon>
        <taxon>Unionida</taxon>
        <taxon>Unionoidea</taxon>
        <taxon>Unionidae</taxon>
        <taxon>Gonideinae</taxon>
        <taxon>Sinohyriopsis</taxon>
    </lineage>
</organism>
<dbReference type="InterPro" id="IPR001148">
    <property type="entry name" value="CA_dom"/>
</dbReference>